<proteinExistence type="predicted"/>
<dbReference type="AlphaFoldDB" id="A0A318PWH7"/>
<keyword evidence="3" id="KW-1185">Reference proteome</keyword>
<evidence type="ECO:0000313" key="2">
    <source>
        <dbReference type="EMBL" id="PYD58056.1"/>
    </source>
</evidence>
<dbReference type="PANTHER" id="PTHR35936">
    <property type="entry name" value="MEMBRANE-BOUND LYTIC MUREIN TRANSGLYCOSYLASE F"/>
    <property type="match status" value="1"/>
</dbReference>
<sequence length="281" mass="30353">MTTRRDLVSKIALGSVVAAGALRAAPARADSAGENRLDRIRRTGKMRTAAVVGAEPFFHKDIMGGGWSGACVSMAQDLAKSLGVACEIVDAQWGGAVMDLQSDKIDVMFALSPTPQRGLVVQFSNLMIDNTFTAIVRNGLEVSKWEDLNRPEVRVAFDVGSSHDIFVNRALPKCTKVAVQSPTDTIMALQTGRADCVVQVIAIAAVMHARAPNVGTLIVPQPMIGQPTCVGVPVESDPRWLTYINNWLLYSRSEGIIRQWMFEAMTSQGVKIESLPPGLSF</sequence>
<keyword evidence="1" id="KW-0732">Signal</keyword>
<organism evidence="2 3">
    <name type="scientific">Komagataeibacter xylinus</name>
    <name type="common">Gluconacetobacter xylinus</name>
    <dbReference type="NCBI Taxonomy" id="28448"/>
    <lineage>
        <taxon>Bacteria</taxon>
        <taxon>Pseudomonadati</taxon>
        <taxon>Pseudomonadota</taxon>
        <taxon>Alphaproteobacteria</taxon>
        <taxon>Acetobacterales</taxon>
        <taxon>Acetobacteraceae</taxon>
        <taxon>Komagataeibacter</taxon>
    </lineage>
</organism>
<dbReference type="SMART" id="SM00062">
    <property type="entry name" value="PBPb"/>
    <property type="match status" value="1"/>
</dbReference>
<dbReference type="SUPFAM" id="SSF53850">
    <property type="entry name" value="Periplasmic binding protein-like II"/>
    <property type="match status" value="1"/>
</dbReference>
<evidence type="ECO:0000256" key="1">
    <source>
        <dbReference type="ARBA" id="ARBA00022729"/>
    </source>
</evidence>
<dbReference type="Gene3D" id="3.40.190.10">
    <property type="entry name" value="Periplasmic binding protein-like II"/>
    <property type="match status" value="2"/>
</dbReference>
<gene>
    <name evidence="2" type="ORF">CFR75_03050</name>
</gene>
<dbReference type="InterPro" id="IPR006311">
    <property type="entry name" value="TAT_signal"/>
</dbReference>
<dbReference type="OrthoDB" id="9807134at2"/>
<dbReference type="PROSITE" id="PS51318">
    <property type="entry name" value="TAT"/>
    <property type="match status" value="1"/>
</dbReference>
<evidence type="ECO:0000313" key="3">
    <source>
        <dbReference type="Proteomes" id="UP000248257"/>
    </source>
</evidence>
<dbReference type="RefSeq" id="WP_061271677.1">
    <property type="nucleotide sequence ID" value="NZ_CBCRXN010000001.1"/>
</dbReference>
<dbReference type="InterPro" id="IPR001638">
    <property type="entry name" value="Solute-binding_3/MltF_N"/>
</dbReference>
<comment type="caution">
    <text evidence="2">The sequence shown here is derived from an EMBL/GenBank/DDBJ whole genome shotgun (WGS) entry which is preliminary data.</text>
</comment>
<protein>
    <submittedName>
        <fullName evidence="2">ABC transporter substrate-binding protein</fullName>
    </submittedName>
</protein>
<accession>A0A318PWH7</accession>
<dbReference type="Proteomes" id="UP000248257">
    <property type="component" value="Unassembled WGS sequence"/>
</dbReference>
<dbReference type="Pfam" id="PF00497">
    <property type="entry name" value="SBP_bac_3"/>
    <property type="match status" value="1"/>
</dbReference>
<dbReference type="STRING" id="1220579.GCA_001571345_00357"/>
<dbReference type="PANTHER" id="PTHR35936:SF17">
    <property type="entry name" value="ARGININE-BINDING EXTRACELLULAR PROTEIN ARTP"/>
    <property type="match status" value="1"/>
</dbReference>
<reference evidence="2 3" key="1">
    <citation type="submission" date="2017-07" db="EMBL/GenBank/DDBJ databases">
        <title>A draft genome sequence of Komagataeibacter xylinus LMG 1515.</title>
        <authorList>
            <person name="Skraban J."/>
            <person name="Cleenwerck I."/>
            <person name="Vandamme P."/>
            <person name="Trcek J."/>
        </authorList>
    </citation>
    <scope>NUCLEOTIDE SEQUENCE [LARGE SCALE GENOMIC DNA]</scope>
    <source>
        <strain evidence="2 3">LMG 1515</strain>
    </source>
</reference>
<name>A0A318PWH7_KOMXY</name>
<dbReference type="EMBL" id="NKUC01000004">
    <property type="protein sequence ID" value="PYD58056.1"/>
    <property type="molecule type" value="Genomic_DNA"/>
</dbReference>